<dbReference type="SUPFAM" id="SSF55729">
    <property type="entry name" value="Acyl-CoA N-acyltransferases (Nat)"/>
    <property type="match status" value="1"/>
</dbReference>
<feature type="domain" description="N-acetyltransferase" evidence="1">
    <location>
        <begin position="18"/>
        <end position="175"/>
    </location>
</feature>
<evidence type="ECO:0000259" key="1">
    <source>
        <dbReference type="PROSITE" id="PS51186"/>
    </source>
</evidence>
<dbReference type="Proteomes" id="UP001201985">
    <property type="component" value="Unassembled WGS sequence"/>
</dbReference>
<dbReference type="InterPro" id="IPR051531">
    <property type="entry name" value="N-acetyltransferase"/>
</dbReference>
<accession>A0ABS9W5F4</accession>
<dbReference type="EMBL" id="JALBUU010000004">
    <property type="protein sequence ID" value="MCI0754268.1"/>
    <property type="molecule type" value="Genomic_DNA"/>
</dbReference>
<dbReference type="Gene3D" id="3.40.630.30">
    <property type="match status" value="1"/>
</dbReference>
<dbReference type="Pfam" id="PF13302">
    <property type="entry name" value="Acetyltransf_3"/>
    <property type="match status" value="1"/>
</dbReference>
<gene>
    <name evidence="2" type="ORF">MON41_10925</name>
</gene>
<keyword evidence="3" id="KW-1185">Reference proteome</keyword>
<dbReference type="PANTHER" id="PTHR43792:SF1">
    <property type="entry name" value="N-ACETYLTRANSFERASE DOMAIN-CONTAINING PROTEIN"/>
    <property type="match status" value="1"/>
</dbReference>
<protein>
    <submittedName>
        <fullName evidence="2">GNAT family N-acetyltransferase</fullName>
    </submittedName>
</protein>
<proteinExistence type="predicted"/>
<evidence type="ECO:0000313" key="2">
    <source>
        <dbReference type="EMBL" id="MCI0754268.1"/>
    </source>
</evidence>
<organism evidence="2 3">
    <name type="scientific">Teichococcus vastitatis</name>
    <dbReference type="NCBI Taxonomy" id="2307076"/>
    <lineage>
        <taxon>Bacteria</taxon>
        <taxon>Pseudomonadati</taxon>
        <taxon>Pseudomonadota</taxon>
        <taxon>Alphaproteobacteria</taxon>
        <taxon>Acetobacterales</taxon>
        <taxon>Roseomonadaceae</taxon>
        <taxon>Roseomonas</taxon>
    </lineage>
</organism>
<dbReference type="PROSITE" id="PS51186">
    <property type="entry name" value="GNAT"/>
    <property type="match status" value="1"/>
</dbReference>
<dbReference type="PANTHER" id="PTHR43792">
    <property type="entry name" value="GNAT FAMILY, PUTATIVE (AFU_ORTHOLOGUE AFUA_3G00765)-RELATED-RELATED"/>
    <property type="match status" value="1"/>
</dbReference>
<dbReference type="InterPro" id="IPR000182">
    <property type="entry name" value="GNAT_dom"/>
</dbReference>
<dbReference type="RefSeq" id="WP_120005867.1">
    <property type="nucleotide sequence ID" value="NZ_JALBUU010000004.1"/>
</dbReference>
<sequence length="184" mass="20212">MDALARVGSPHTVRTRRLVLRPVEATHLADLVALKGDEAAFGLMLHGVRTPDRTEQELRDDIAFWAVRGYGTWAVHRAEDDAFLGIAGLMERPDGRGVALRFALWPWSRGQGYAREAARAALEFGHRAGLKRIIAVARDSNHASRAVLGDLGLRPCGGFEHQGHPMLVFESLRAPSPPAQQTPR</sequence>
<name>A0ABS9W5F4_9PROT</name>
<comment type="caution">
    <text evidence="2">The sequence shown here is derived from an EMBL/GenBank/DDBJ whole genome shotgun (WGS) entry which is preliminary data.</text>
</comment>
<evidence type="ECO:0000313" key="3">
    <source>
        <dbReference type="Proteomes" id="UP001201985"/>
    </source>
</evidence>
<dbReference type="InterPro" id="IPR016181">
    <property type="entry name" value="Acyl_CoA_acyltransferase"/>
</dbReference>
<reference evidence="2 3" key="1">
    <citation type="submission" date="2022-03" db="EMBL/GenBank/DDBJ databases">
        <title>Complete genome analysis of Roseomonas KG 17.1 : a prolific producer of plant growth promoters.</title>
        <authorList>
            <person name="Saadouli I."/>
            <person name="Najjari A."/>
            <person name="Mosbah A."/>
            <person name="Ouzari H.I."/>
        </authorList>
    </citation>
    <scope>NUCLEOTIDE SEQUENCE [LARGE SCALE GENOMIC DNA]</scope>
    <source>
        <strain evidence="2 3">KG17-1</strain>
    </source>
</reference>